<evidence type="ECO:0000313" key="3">
    <source>
        <dbReference type="EMBL" id="EKV31297.1"/>
    </source>
</evidence>
<evidence type="ECO:0000313" key="4">
    <source>
        <dbReference type="Proteomes" id="UP000009881"/>
    </source>
</evidence>
<feature type="region of interest" description="Disordered" evidence="1">
    <location>
        <begin position="1"/>
        <end position="23"/>
    </location>
</feature>
<sequence>MSATDQENKHTAPDARARLRPGEPSEALDWLGSPVDCATCAWREGIRAQGLCKPMVACVHDRYAKRIERFLDTNPEASDAVLAHPYFEVRAIATKHASIFRLPALLNDPDPEVRAGAVMRLPARQGMRLRTDPDRKVRVAVAARLTGPDLVPLSTDDDYYVRMVVARRLPHDMLPLMMHDPEAEVRRAVARRIGEEWLMAMAWDVDPLVRLDVARRLSAQQLAVLIEDPDMRVRHAVAERIDPRHLSALAADDDPLVAEMARDRLQRLDREADGTVAAAAPPATGIVLAVDASRPGNGGSPDA</sequence>
<dbReference type="RefSeq" id="WP_009539778.1">
    <property type="nucleotide sequence ID" value="NZ_ANHY01000006.1"/>
</dbReference>
<reference evidence="3 4" key="1">
    <citation type="journal article" date="2013" name="Genome Announc.">
        <title>Draft Genome Sequence of an Alphaproteobacterium, Caenispirillum salinarum AK4(T), Isolated from a Solar Saltern.</title>
        <authorList>
            <person name="Khatri I."/>
            <person name="Singh A."/>
            <person name="Korpole S."/>
            <person name="Pinnaka A.K."/>
            <person name="Subramanian S."/>
        </authorList>
    </citation>
    <scope>NUCLEOTIDE SEQUENCE [LARGE SCALE GENOMIC DNA]</scope>
    <source>
        <strain evidence="3 4">AK4</strain>
    </source>
</reference>
<dbReference type="Pfam" id="PF05484">
    <property type="entry name" value="LRV_FeS"/>
    <property type="match status" value="1"/>
</dbReference>
<comment type="caution">
    <text evidence="3">The sequence shown here is derived from an EMBL/GenBank/DDBJ whole genome shotgun (WGS) entry which is preliminary data.</text>
</comment>
<dbReference type="InterPro" id="IPR011989">
    <property type="entry name" value="ARM-like"/>
</dbReference>
<accession>K9H170</accession>
<dbReference type="Proteomes" id="UP000009881">
    <property type="component" value="Unassembled WGS sequence"/>
</dbReference>
<dbReference type="AlphaFoldDB" id="K9H170"/>
<dbReference type="eggNOG" id="COG1413">
    <property type="taxonomic scope" value="Bacteria"/>
</dbReference>
<dbReference type="OrthoDB" id="7548085at2"/>
<dbReference type="SUPFAM" id="SSF48371">
    <property type="entry name" value="ARM repeat"/>
    <property type="match status" value="1"/>
</dbReference>
<name>K9H170_9PROT</name>
<evidence type="ECO:0000256" key="1">
    <source>
        <dbReference type="SAM" id="MobiDB-lite"/>
    </source>
</evidence>
<evidence type="ECO:0000259" key="2">
    <source>
        <dbReference type="Pfam" id="PF05484"/>
    </source>
</evidence>
<dbReference type="PATRIC" id="fig|1238182.3.peg.1333"/>
<organism evidence="3 4">
    <name type="scientific">Caenispirillum salinarum AK4</name>
    <dbReference type="NCBI Taxonomy" id="1238182"/>
    <lineage>
        <taxon>Bacteria</taxon>
        <taxon>Pseudomonadati</taxon>
        <taxon>Pseudomonadota</taxon>
        <taxon>Alphaproteobacteria</taxon>
        <taxon>Rhodospirillales</taxon>
        <taxon>Novispirillaceae</taxon>
        <taxon>Caenispirillum</taxon>
    </lineage>
</organism>
<keyword evidence="4" id="KW-1185">Reference proteome</keyword>
<dbReference type="InterPro" id="IPR016024">
    <property type="entry name" value="ARM-type_fold"/>
</dbReference>
<gene>
    <name evidence="3" type="ORF">C882_3670</name>
</gene>
<proteinExistence type="predicted"/>
<dbReference type="STRING" id="1238182.C882_3670"/>
<dbReference type="EMBL" id="ANHY01000006">
    <property type="protein sequence ID" value="EKV31297.1"/>
    <property type="molecule type" value="Genomic_DNA"/>
</dbReference>
<protein>
    <submittedName>
        <fullName evidence="3">LRV (FeS)4 cluster domain protein</fullName>
    </submittedName>
</protein>
<feature type="domain" description="LRV FeS4 cluster" evidence="2">
    <location>
        <begin position="27"/>
        <end position="79"/>
    </location>
</feature>
<dbReference type="InterPro" id="IPR008665">
    <property type="entry name" value="LRV_FeS"/>
</dbReference>
<dbReference type="Gene3D" id="1.25.10.10">
    <property type="entry name" value="Leucine-rich Repeat Variant"/>
    <property type="match status" value="1"/>
</dbReference>